<comment type="similarity">
    <text evidence="1 6">Belongs to the eukaryotic ribosomal protein eS4 family.</text>
</comment>
<dbReference type="AlphaFoldDB" id="A0A0B6Y0E8"/>
<dbReference type="InterPro" id="IPR013845">
    <property type="entry name" value="Ribosomal_eS4_central_region"/>
</dbReference>
<proteinExistence type="inferred from homology"/>
<dbReference type="Pfam" id="PF00900">
    <property type="entry name" value="Ribosomal_S4e"/>
    <property type="match status" value="1"/>
</dbReference>
<evidence type="ECO:0000256" key="2">
    <source>
        <dbReference type="ARBA" id="ARBA00022730"/>
    </source>
</evidence>
<keyword evidence="3 6" id="KW-0694">RNA-binding</keyword>
<dbReference type="PROSITE" id="PS00528">
    <property type="entry name" value="RIBOSOMAL_S4E"/>
    <property type="match status" value="1"/>
</dbReference>
<dbReference type="InterPro" id="IPR013843">
    <property type="entry name" value="Ribosomal_eS4_N"/>
</dbReference>
<keyword evidence="5 6" id="KW-0687">Ribonucleoprotein</keyword>
<dbReference type="InterPro" id="IPR032277">
    <property type="entry name" value="Ribosomal_eS4_C"/>
</dbReference>
<dbReference type="InterPro" id="IPR018199">
    <property type="entry name" value="Ribosomal_eS4_N_CS"/>
</dbReference>
<dbReference type="InterPro" id="IPR005824">
    <property type="entry name" value="KOW"/>
</dbReference>
<dbReference type="GO" id="GO:0019843">
    <property type="term" value="F:rRNA binding"/>
    <property type="evidence" value="ECO:0007669"/>
    <property type="project" value="UniProtKB-UniRule"/>
</dbReference>
<dbReference type="PANTHER" id="PTHR11581:SF0">
    <property type="entry name" value="SMALL RIBOSOMAL SUBUNIT PROTEIN ES4"/>
    <property type="match status" value="1"/>
</dbReference>
<name>A0A0B6Y0E8_9EUPU</name>
<dbReference type="GO" id="GO:0003735">
    <property type="term" value="F:structural constituent of ribosome"/>
    <property type="evidence" value="ECO:0007669"/>
    <property type="project" value="UniProtKB-UniRule"/>
</dbReference>
<sequence length="262" mass="29033">MARGPKHHLKRIAAPSHWMLDKLGGVFAPRPVAGPHKFRESLPIVLLLRNRLKYALTYKDAMGICKERKVKVDGRVRTDIKYPAGFMDVIALENTDETFRLLYDVKGRYTAHRISNVEGTIKLCKVKKVYTGQKGVPCLSTHDGRTIRYPSPSIKTEDTIVVDIESGKITDSVKFDAGNICMITGGRNTGRVGIIGHRERHPGSFDIVHIKDAAGHSFATRANNVFVIGNGNTPLISLPRGNGIKLTIAEERDARIASKKKQ</sequence>
<dbReference type="CDD" id="cd06087">
    <property type="entry name" value="KOW_RPS4"/>
    <property type="match status" value="1"/>
</dbReference>
<dbReference type="FunFam" id="2.40.50.740:FF:000001">
    <property type="entry name" value="40S ribosomal protein S4"/>
    <property type="match status" value="1"/>
</dbReference>
<dbReference type="InterPro" id="IPR014722">
    <property type="entry name" value="Rib_uL2_dom2"/>
</dbReference>
<dbReference type="Pfam" id="PF00467">
    <property type="entry name" value="KOW"/>
    <property type="match status" value="1"/>
</dbReference>
<dbReference type="PIRSF" id="PIRSF002116">
    <property type="entry name" value="Ribosomal_S4"/>
    <property type="match status" value="1"/>
</dbReference>
<evidence type="ECO:0000256" key="3">
    <source>
        <dbReference type="ARBA" id="ARBA00022884"/>
    </source>
</evidence>
<dbReference type="Pfam" id="PF16121">
    <property type="entry name" value="40S_S4_C"/>
    <property type="match status" value="1"/>
</dbReference>
<dbReference type="Pfam" id="PF08071">
    <property type="entry name" value="RS4NT"/>
    <property type="match status" value="1"/>
</dbReference>
<dbReference type="InterPro" id="IPR041982">
    <property type="entry name" value="Ribosomal_eS4_KOW"/>
</dbReference>
<dbReference type="InterPro" id="IPR036986">
    <property type="entry name" value="S4_RNA-bd_sf"/>
</dbReference>
<evidence type="ECO:0000259" key="10">
    <source>
        <dbReference type="Pfam" id="PF16121"/>
    </source>
</evidence>
<dbReference type="Gene3D" id="3.10.290.10">
    <property type="entry name" value="RNA-binding S4 domain"/>
    <property type="match status" value="1"/>
</dbReference>
<dbReference type="GO" id="GO:0022627">
    <property type="term" value="C:cytosolic small ribosomal subunit"/>
    <property type="evidence" value="ECO:0007669"/>
    <property type="project" value="TreeGrafter"/>
</dbReference>
<keyword evidence="2 6" id="KW-0699">rRNA-binding</keyword>
<feature type="domain" description="Small ribosomal subunit protein eS4 N-terminal" evidence="9">
    <location>
        <begin position="3"/>
        <end position="38"/>
    </location>
</feature>
<evidence type="ECO:0000256" key="6">
    <source>
        <dbReference type="PIRNR" id="PIRNR002116"/>
    </source>
</evidence>
<dbReference type="EMBL" id="HACG01002105">
    <property type="protein sequence ID" value="CEK48970.1"/>
    <property type="molecule type" value="Transcribed_RNA"/>
</dbReference>
<evidence type="ECO:0000256" key="4">
    <source>
        <dbReference type="ARBA" id="ARBA00022980"/>
    </source>
</evidence>
<dbReference type="InterPro" id="IPR038237">
    <property type="entry name" value="Ribosomal_eS4_central_sf"/>
</dbReference>
<evidence type="ECO:0000256" key="5">
    <source>
        <dbReference type="ARBA" id="ARBA00023274"/>
    </source>
</evidence>
<evidence type="ECO:0000313" key="11">
    <source>
        <dbReference type="EMBL" id="CEK48970.1"/>
    </source>
</evidence>
<feature type="domain" description="Small ribosomal subunit protein eS4 central region" evidence="8">
    <location>
        <begin position="95"/>
        <end position="169"/>
    </location>
</feature>
<evidence type="ECO:0000259" key="9">
    <source>
        <dbReference type="Pfam" id="PF08071"/>
    </source>
</evidence>
<dbReference type="GO" id="GO:0006412">
    <property type="term" value="P:translation"/>
    <property type="evidence" value="ECO:0007669"/>
    <property type="project" value="InterPro"/>
</dbReference>
<reference evidence="11" key="1">
    <citation type="submission" date="2014-12" db="EMBL/GenBank/DDBJ databases">
        <title>Insight into the proteome of Arion vulgaris.</title>
        <authorList>
            <person name="Aradska J."/>
            <person name="Bulat T."/>
            <person name="Smidak R."/>
            <person name="Sarate P."/>
            <person name="Gangsoo J."/>
            <person name="Sialana F."/>
            <person name="Bilban M."/>
            <person name="Lubec G."/>
        </authorList>
    </citation>
    <scope>NUCLEOTIDE SEQUENCE</scope>
    <source>
        <tissue evidence="11">Skin</tissue>
    </source>
</reference>
<dbReference type="FunFam" id="2.30.30.30:FF:000005">
    <property type="entry name" value="40S ribosomal protein S4"/>
    <property type="match status" value="1"/>
</dbReference>
<dbReference type="InterPro" id="IPR000876">
    <property type="entry name" value="Ribosomal_eS4"/>
</dbReference>
<protein>
    <recommendedName>
        <fullName evidence="6">40S ribosomal protein S4</fullName>
    </recommendedName>
</protein>
<dbReference type="PANTHER" id="PTHR11581">
    <property type="entry name" value="30S/40S RIBOSOMAL PROTEIN S4"/>
    <property type="match status" value="1"/>
</dbReference>
<accession>A0A0B6Y0E8</accession>
<dbReference type="FunFam" id="3.10.290.10:FF:000002">
    <property type="entry name" value="40S ribosomal protein S4"/>
    <property type="match status" value="1"/>
</dbReference>
<organism evidence="11">
    <name type="scientific">Arion vulgaris</name>
    <dbReference type="NCBI Taxonomy" id="1028688"/>
    <lineage>
        <taxon>Eukaryota</taxon>
        <taxon>Metazoa</taxon>
        <taxon>Spiralia</taxon>
        <taxon>Lophotrochozoa</taxon>
        <taxon>Mollusca</taxon>
        <taxon>Gastropoda</taxon>
        <taxon>Heterobranchia</taxon>
        <taxon>Euthyneura</taxon>
        <taxon>Panpulmonata</taxon>
        <taxon>Eupulmonata</taxon>
        <taxon>Stylommatophora</taxon>
        <taxon>Helicina</taxon>
        <taxon>Arionoidea</taxon>
        <taxon>Arionidae</taxon>
        <taxon>Arion</taxon>
    </lineage>
</organism>
<evidence type="ECO:0000259" key="8">
    <source>
        <dbReference type="Pfam" id="PF00900"/>
    </source>
</evidence>
<gene>
    <name evidence="11" type="primary">ORF5875</name>
</gene>
<evidence type="ECO:0000259" key="7">
    <source>
        <dbReference type="Pfam" id="PF00467"/>
    </source>
</evidence>
<evidence type="ECO:0000256" key="1">
    <source>
        <dbReference type="ARBA" id="ARBA00007500"/>
    </source>
</evidence>
<dbReference type="HAMAP" id="MF_00485">
    <property type="entry name" value="Ribosomal_eS4"/>
    <property type="match status" value="1"/>
</dbReference>
<dbReference type="PROSITE" id="PS50889">
    <property type="entry name" value="S4"/>
    <property type="match status" value="1"/>
</dbReference>
<feature type="domain" description="Small ribosomal subunit protein eS4 C-terminal" evidence="10">
    <location>
        <begin position="212"/>
        <end position="258"/>
    </location>
</feature>
<dbReference type="Gene3D" id="2.40.50.740">
    <property type="match status" value="1"/>
</dbReference>
<dbReference type="Gene3D" id="2.30.30.30">
    <property type="match status" value="1"/>
</dbReference>
<keyword evidence="4 6" id="KW-0689">Ribosomal protein</keyword>
<feature type="domain" description="KOW" evidence="7">
    <location>
        <begin position="178"/>
        <end position="211"/>
    </location>
</feature>